<keyword evidence="7" id="KW-0675">Receptor</keyword>
<dbReference type="Gene3D" id="3.80.10.10">
    <property type="entry name" value="Ribonuclease Inhibitor"/>
    <property type="match status" value="2"/>
</dbReference>
<evidence type="ECO:0000313" key="9">
    <source>
        <dbReference type="Proteomes" id="UP001396334"/>
    </source>
</evidence>
<dbReference type="SMART" id="SM00369">
    <property type="entry name" value="LRR_TYP"/>
    <property type="match status" value="6"/>
</dbReference>
<accession>A0ABR2QWA7</accession>
<dbReference type="PANTHER" id="PTHR48053:SF71">
    <property type="entry name" value="LEUCINE RICH REPEAT FAMILY PROTEIN, EXPRESSED"/>
    <property type="match status" value="1"/>
</dbReference>
<comment type="caution">
    <text evidence="8">The sequence shown here is derived from an EMBL/GenBank/DDBJ whole genome shotgun (WGS) entry which is preliminary data.</text>
</comment>
<gene>
    <name evidence="8" type="ORF">V6N11_042430</name>
</gene>
<evidence type="ECO:0000256" key="1">
    <source>
        <dbReference type="ARBA" id="ARBA00004479"/>
    </source>
</evidence>
<dbReference type="SUPFAM" id="SSF52058">
    <property type="entry name" value="L domain-like"/>
    <property type="match status" value="2"/>
</dbReference>
<organism evidence="8 9">
    <name type="scientific">Hibiscus sabdariffa</name>
    <name type="common">roselle</name>
    <dbReference type="NCBI Taxonomy" id="183260"/>
    <lineage>
        <taxon>Eukaryota</taxon>
        <taxon>Viridiplantae</taxon>
        <taxon>Streptophyta</taxon>
        <taxon>Embryophyta</taxon>
        <taxon>Tracheophyta</taxon>
        <taxon>Spermatophyta</taxon>
        <taxon>Magnoliopsida</taxon>
        <taxon>eudicotyledons</taxon>
        <taxon>Gunneridae</taxon>
        <taxon>Pentapetalae</taxon>
        <taxon>rosids</taxon>
        <taxon>malvids</taxon>
        <taxon>Malvales</taxon>
        <taxon>Malvaceae</taxon>
        <taxon>Malvoideae</taxon>
        <taxon>Hibiscus</taxon>
    </lineage>
</organism>
<dbReference type="PANTHER" id="PTHR48053">
    <property type="entry name" value="LEUCINE RICH REPEAT FAMILY PROTEIN, EXPRESSED"/>
    <property type="match status" value="1"/>
</dbReference>
<proteinExistence type="predicted"/>
<evidence type="ECO:0000313" key="8">
    <source>
        <dbReference type="EMBL" id="KAK9004980.1"/>
    </source>
</evidence>
<dbReference type="InterPro" id="IPR032675">
    <property type="entry name" value="LRR_dom_sf"/>
</dbReference>
<evidence type="ECO:0000256" key="7">
    <source>
        <dbReference type="ARBA" id="ARBA00023170"/>
    </source>
</evidence>
<dbReference type="Pfam" id="PF00560">
    <property type="entry name" value="LRR_1"/>
    <property type="match status" value="2"/>
</dbReference>
<evidence type="ECO:0000256" key="6">
    <source>
        <dbReference type="ARBA" id="ARBA00022840"/>
    </source>
</evidence>
<dbReference type="EMBL" id="JBBPBN010000030">
    <property type="protein sequence ID" value="KAK9004980.1"/>
    <property type="molecule type" value="Genomic_DNA"/>
</dbReference>
<dbReference type="InterPro" id="IPR001611">
    <property type="entry name" value="Leu-rich_rpt"/>
</dbReference>
<evidence type="ECO:0000256" key="4">
    <source>
        <dbReference type="ARBA" id="ARBA00022737"/>
    </source>
</evidence>
<keyword evidence="3" id="KW-0732">Signal</keyword>
<dbReference type="Proteomes" id="UP001396334">
    <property type="component" value="Unassembled WGS sequence"/>
</dbReference>
<dbReference type="InterPro" id="IPR051716">
    <property type="entry name" value="Plant_RL_S/T_kinase"/>
</dbReference>
<keyword evidence="6" id="KW-0067">ATP-binding</keyword>
<dbReference type="InterPro" id="IPR003591">
    <property type="entry name" value="Leu-rich_rpt_typical-subtyp"/>
</dbReference>
<keyword evidence="2" id="KW-0433">Leucine-rich repeat</keyword>
<dbReference type="Pfam" id="PF13855">
    <property type="entry name" value="LRR_8"/>
    <property type="match status" value="1"/>
</dbReference>
<sequence>MLTSSIPSVPLDLTSLEFINFNSNNLIGHIPMDIFGRLPNLEELYLSVNMLSGRIPDSLFKCRKLQSLSLSNNQLEGNLPVEIGNLSMLQFVSITQNHFQGTIPQQIGNLKNLEYLSLGVNNLVGPIPPAIFNTSTLTVISLLLNQLSGRLPLNTGLWLPNLQGLYLGTYQLVGPFPISISNASQLTLLDMSHNFFSGSIPGDLGNLRNLKKLNLEVNNLTSLGMGFFSSLTNSRDLEDIDFGRNPLVPGTLPGLVGNLSHSLQRFSAVRCNSRGSIPSEFGNLSSLIGIKLDENELTGIIPATLED</sequence>
<reference evidence="8 9" key="1">
    <citation type="journal article" date="2024" name="G3 (Bethesda)">
        <title>Genome assembly of Hibiscus sabdariffa L. provides insights into metabolisms of medicinal natural products.</title>
        <authorList>
            <person name="Kim T."/>
        </authorList>
    </citation>
    <scope>NUCLEOTIDE SEQUENCE [LARGE SCALE GENOMIC DNA]</scope>
    <source>
        <strain evidence="8">TK-2024</strain>
        <tissue evidence="8">Old leaves</tissue>
    </source>
</reference>
<protein>
    <submittedName>
        <fullName evidence="8">Uncharacterized protein</fullName>
    </submittedName>
</protein>
<keyword evidence="4" id="KW-0677">Repeat</keyword>
<evidence type="ECO:0000256" key="5">
    <source>
        <dbReference type="ARBA" id="ARBA00022741"/>
    </source>
</evidence>
<name>A0ABR2QWA7_9ROSI</name>
<keyword evidence="9" id="KW-1185">Reference proteome</keyword>
<comment type="subcellular location">
    <subcellularLocation>
        <location evidence="1">Membrane</location>
        <topology evidence="1">Single-pass type I membrane protein</topology>
    </subcellularLocation>
</comment>
<evidence type="ECO:0000256" key="3">
    <source>
        <dbReference type="ARBA" id="ARBA00022729"/>
    </source>
</evidence>
<evidence type="ECO:0000256" key="2">
    <source>
        <dbReference type="ARBA" id="ARBA00022614"/>
    </source>
</evidence>
<keyword evidence="5" id="KW-0547">Nucleotide-binding</keyword>